<dbReference type="AlphaFoldDB" id="A0A7R8W918"/>
<accession>A0A7R8W918</accession>
<dbReference type="EMBL" id="OB661063">
    <property type="protein sequence ID" value="CAD7227192.1"/>
    <property type="molecule type" value="Genomic_DNA"/>
</dbReference>
<name>A0A7R8W918_9CRUS</name>
<gene>
    <name evidence="1" type="ORF">CTOB1V02_LOCUS5101</name>
</gene>
<evidence type="ECO:0000313" key="1">
    <source>
        <dbReference type="EMBL" id="CAD7227192.1"/>
    </source>
</evidence>
<proteinExistence type="predicted"/>
<protein>
    <submittedName>
        <fullName evidence="1">Uncharacterized protein</fullName>
    </submittedName>
</protein>
<sequence>MEEEVRQIRLLRQEVQEKRCPSVKRTLDVFLANPEKYSAYAHIVKEAWKRFQQTRDDPVRILAFRGVPDRLFRLPDRIGSGAKPDPAGSDRISRIGAESFEKKRAKLLPIRAEKLLFLHHKPKFDF</sequence>
<organism evidence="1">
    <name type="scientific">Cyprideis torosa</name>
    <dbReference type="NCBI Taxonomy" id="163714"/>
    <lineage>
        <taxon>Eukaryota</taxon>
        <taxon>Metazoa</taxon>
        <taxon>Ecdysozoa</taxon>
        <taxon>Arthropoda</taxon>
        <taxon>Crustacea</taxon>
        <taxon>Oligostraca</taxon>
        <taxon>Ostracoda</taxon>
        <taxon>Podocopa</taxon>
        <taxon>Podocopida</taxon>
        <taxon>Cytherocopina</taxon>
        <taxon>Cytheroidea</taxon>
        <taxon>Cytherideidae</taxon>
        <taxon>Cyprideis</taxon>
    </lineage>
</organism>
<reference evidence="1" key="1">
    <citation type="submission" date="2020-11" db="EMBL/GenBank/DDBJ databases">
        <authorList>
            <person name="Tran Van P."/>
        </authorList>
    </citation>
    <scope>NUCLEOTIDE SEQUENCE</scope>
</reference>